<reference evidence="2" key="1">
    <citation type="submission" date="2018-11" db="EMBL/GenBank/DDBJ databases">
        <authorList>
            <person name="Grassa J C."/>
        </authorList>
    </citation>
    <scope>NUCLEOTIDE SEQUENCE [LARGE SCALE GENOMIC DNA]</scope>
</reference>
<dbReference type="Proteomes" id="UP000596661">
    <property type="component" value="Chromosome 8"/>
</dbReference>
<keyword evidence="3" id="KW-1185">Reference proteome</keyword>
<proteinExistence type="predicted"/>
<accession>A0A803QCA2</accession>
<evidence type="ECO:0000256" key="1">
    <source>
        <dbReference type="SAM" id="MobiDB-lite"/>
    </source>
</evidence>
<dbReference type="AlphaFoldDB" id="A0A803QCA2"/>
<evidence type="ECO:0000313" key="3">
    <source>
        <dbReference type="Proteomes" id="UP000596661"/>
    </source>
</evidence>
<feature type="region of interest" description="Disordered" evidence="1">
    <location>
        <begin position="1"/>
        <end position="45"/>
    </location>
</feature>
<name>A0A803QCA2_CANSA</name>
<evidence type="ECO:0000313" key="2">
    <source>
        <dbReference type="EnsemblPlants" id="cds.evm.model.08.760"/>
    </source>
</evidence>
<dbReference type="EMBL" id="UZAU01000692">
    <property type="status" value="NOT_ANNOTATED_CDS"/>
    <property type="molecule type" value="Genomic_DNA"/>
</dbReference>
<reference evidence="2" key="2">
    <citation type="submission" date="2021-03" db="UniProtKB">
        <authorList>
            <consortium name="EnsemblPlants"/>
        </authorList>
    </citation>
    <scope>IDENTIFICATION</scope>
</reference>
<feature type="compositionally biased region" description="Basic and acidic residues" evidence="1">
    <location>
        <begin position="1"/>
        <end position="25"/>
    </location>
</feature>
<organism evidence="2 3">
    <name type="scientific">Cannabis sativa</name>
    <name type="common">Hemp</name>
    <name type="synonym">Marijuana</name>
    <dbReference type="NCBI Taxonomy" id="3483"/>
    <lineage>
        <taxon>Eukaryota</taxon>
        <taxon>Viridiplantae</taxon>
        <taxon>Streptophyta</taxon>
        <taxon>Embryophyta</taxon>
        <taxon>Tracheophyta</taxon>
        <taxon>Spermatophyta</taxon>
        <taxon>Magnoliopsida</taxon>
        <taxon>eudicotyledons</taxon>
        <taxon>Gunneridae</taxon>
        <taxon>Pentapetalae</taxon>
        <taxon>rosids</taxon>
        <taxon>fabids</taxon>
        <taxon>Rosales</taxon>
        <taxon>Cannabaceae</taxon>
        <taxon>Cannabis</taxon>
    </lineage>
</organism>
<sequence>MADNISHEGNHQEETTHRPGKDPRGSQRTNTSKNHALRKNDGATKVRNLNDSIQLTALWGGITTDLSTTWGELWDDLEGCPMRNINEFNERA</sequence>
<dbReference type="Gramene" id="evm.model.08.760">
    <property type="protein sequence ID" value="cds.evm.model.08.760"/>
    <property type="gene ID" value="evm.TU.08.760"/>
</dbReference>
<dbReference type="EnsemblPlants" id="evm.model.08.760">
    <property type="protein sequence ID" value="cds.evm.model.08.760"/>
    <property type="gene ID" value="evm.TU.08.760"/>
</dbReference>
<protein>
    <submittedName>
        <fullName evidence="2">Uncharacterized protein</fullName>
    </submittedName>
</protein>